<dbReference type="KEGG" id="nmv:NITMOv2_2263"/>
<keyword evidence="4" id="KW-0732">Signal</keyword>
<proteinExistence type="predicted"/>
<keyword evidence="2 3" id="KW-0802">TPR repeat</keyword>
<dbReference type="PROSITE" id="PS50005">
    <property type="entry name" value="TPR"/>
    <property type="match status" value="1"/>
</dbReference>
<dbReference type="PATRIC" id="fig|42253.5.peg.2228"/>
<dbReference type="InterPro" id="IPR013105">
    <property type="entry name" value="TPR_2"/>
</dbReference>
<dbReference type="EMBL" id="CP011801">
    <property type="protein sequence ID" value="ALA58679.1"/>
    <property type="molecule type" value="Genomic_DNA"/>
</dbReference>
<evidence type="ECO:0000256" key="3">
    <source>
        <dbReference type="PROSITE-ProRule" id="PRU00339"/>
    </source>
</evidence>
<sequence>MDRLMSRSLGSLIVIAAMLAACAGQKASSIVILPAPAGTSAKAAPFMSNGDRLAAAKDWRGASQSYQAAAAAQPDLAEAHYNLAVCLDRLGEKAEAKKHYVTAANLAPGNKVIWDSPPLREIGLNYNIRQKSYLDPNPRGGF</sequence>
<dbReference type="RefSeq" id="WP_053379814.1">
    <property type="nucleotide sequence ID" value="NZ_CP011801.1"/>
</dbReference>
<dbReference type="SUPFAM" id="SSF48452">
    <property type="entry name" value="TPR-like"/>
    <property type="match status" value="1"/>
</dbReference>
<keyword evidence="6" id="KW-1185">Reference proteome</keyword>
<dbReference type="STRING" id="42253.NITMOv2_2263"/>
<dbReference type="AlphaFoldDB" id="A0A0K2GCT6"/>
<evidence type="ECO:0000256" key="1">
    <source>
        <dbReference type="ARBA" id="ARBA00022737"/>
    </source>
</evidence>
<evidence type="ECO:0000313" key="5">
    <source>
        <dbReference type="EMBL" id="ALA58679.1"/>
    </source>
</evidence>
<dbReference type="SMART" id="SM00028">
    <property type="entry name" value="TPR"/>
    <property type="match status" value="1"/>
</dbReference>
<evidence type="ECO:0000313" key="6">
    <source>
        <dbReference type="Proteomes" id="UP000069205"/>
    </source>
</evidence>
<feature type="chain" id="PRO_5005476926" evidence="4">
    <location>
        <begin position="24"/>
        <end position="142"/>
    </location>
</feature>
<feature type="repeat" description="TPR" evidence="3">
    <location>
        <begin position="77"/>
        <end position="110"/>
    </location>
</feature>
<dbReference type="PROSITE" id="PS51257">
    <property type="entry name" value="PROKAR_LIPOPROTEIN"/>
    <property type="match status" value="1"/>
</dbReference>
<dbReference type="Gene3D" id="1.25.40.10">
    <property type="entry name" value="Tetratricopeptide repeat domain"/>
    <property type="match status" value="1"/>
</dbReference>
<organism evidence="5 6">
    <name type="scientific">Nitrospira moscoviensis</name>
    <dbReference type="NCBI Taxonomy" id="42253"/>
    <lineage>
        <taxon>Bacteria</taxon>
        <taxon>Pseudomonadati</taxon>
        <taxon>Nitrospirota</taxon>
        <taxon>Nitrospiria</taxon>
        <taxon>Nitrospirales</taxon>
        <taxon>Nitrospiraceae</taxon>
        <taxon>Nitrospira</taxon>
    </lineage>
</organism>
<accession>A0A0K2GCT6</accession>
<dbReference type="Proteomes" id="UP000069205">
    <property type="component" value="Chromosome"/>
</dbReference>
<feature type="signal peptide" evidence="4">
    <location>
        <begin position="1"/>
        <end position="23"/>
    </location>
</feature>
<keyword evidence="1" id="KW-0677">Repeat</keyword>
<dbReference type="InterPro" id="IPR019734">
    <property type="entry name" value="TPR_rpt"/>
</dbReference>
<gene>
    <name evidence="5" type="ORF">NITMOv2_2263</name>
</gene>
<evidence type="ECO:0000256" key="4">
    <source>
        <dbReference type="SAM" id="SignalP"/>
    </source>
</evidence>
<name>A0A0K2GCT6_NITMO</name>
<dbReference type="OrthoDB" id="9788118at2"/>
<reference evidence="5 6" key="1">
    <citation type="journal article" date="2015" name="Proc. Natl. Acad. Sci. U.S.A.">
        <title>Expanded metabolic versatility of ubiquitous nitrite-oxidizing bacteria from the genus Nitrospira.</title>
        <authorList>
            <person name="Koch H."/>
            <person name="Lucker S."/>
            <person name="Albertsen M."/>
            <person name="Kitzinger K."/>
            <person name="Herbold C."/>
            <person name="Spieck E."/>
            <person name="Nielsen P.H."/>
            <person name="Wagner M."/>
            <person name="Daims H."/>
        </authorList>
    </citation>
    <scope>NUCLEOTIDE SEQUENCE [LARGE SCALE GENOMIC DNA]</scope>
    <source>
        <strain evidence="5 6">NSP M-1</strain>
    </source>
</reference>
<dbReference type="Pfam" id="PF07719">
    <property type="entry name" value="TPR_2"/>
    <property type="match status" value="1"/>
</dbReference>
<protein>
    <submittedName>
        <fullName evidence="5">Uncharacterized protein</fullName>
    </submittedName>
</protein>
<evidence type="ECO:0000256" key="2">
    <source>
        <dbReference type="ARBA" id="ARBA00022803"/>
    </source>
</evidence>
<dbReference type="InterPro" id="IPR011990">
    <property type="entry name" value="TPR-like_helical_dom_sf"/>
</dbReference>